<evidence type="ECO:0008006" key="2">
    <source>
        <dbReference type="Google" id="ProtNLM"/>
    </source>
</evidence>
<dbReference type="EMBL" id="BKCJ010006115">
    <property type="protein sequence ID" value="GEU70450.1"/>
    <property type="molecule type" value="Genomic_DNA"/>
</dbReference>
<accession>A0A6L2M9Y4</accession>
<proteinExistence type="predicted"/>
<organism evidence="1">
    <name type="scientific">Tanacetum cinerariifolium</name>
    <name type="common">Dalmatian daisy</name>
    <name type="synonym">Chrysanthemum cinerariifolium</name>
    <dbReference type="NCBI Taxonomy" id="118510"/>
    <lineage>
        <taxon>Eukaryota</taxon>
        <taxon>Viridiplantae</taxon>
        <taxon>Streptophyta</taxon>
        <taxon>Embryophyta</taxon>
        <taxon>Tracheophyta</taxon>
        <taxon>Spermatophyta</taxon>
        <taxon>Magnoliopsida</taxon>
        <taxon>eudicotyledons</taxon>
        <taxon>Gunneridae</taxon>
        <taxon>Pentapetalae</taxon>
        <taxon>asterids</taxon>
        <taxon>campanulids</taxon>
        <taxon>Asterales</taxon>
        <taxon>Asteraceae</taxon>
        <taxon>Asteroideae</taxon>
        <taxon>Anthemideae</taxon>
        <taxon>Anthemidinae</taxon>
        <taxon>Tanacetum</taxon>
    </lineage>
</organism>
<comment type="caution">
    <text evidence="1">The sequence shown here is derived from an EMBL/GenBank/DDBJ whole genome shotgun (WGS) entry which is preliminary data.</text>
</comment>
<gene>
    <name evidence="1" type="ORF">Tci_042428</name>
</gene>
<reference evidence="1" key="1">
    <citation type="journal article" date="2019" name="Sci. Rep.">
        <title>Draft genome of Tanacetum cinerariifolium, the natural source of mosquito coil.</title>
        <authorList>
            <person name="Yamashiro T."/>
            <person name="Shiraishi A."/>
            <person name="Satake H."/>
            <person name="Nakayama K."/>
        </authorList>
    </citation>
    <scope>NUCLEOTIDE SEQUENCE</scope>
</reference>
<name>A0A6L2M9Y4_TANCI</name>
<evidence type="ECO:0000313" key="1">
    <source>
        <dbReference type="EMBL" id="GEU70450.1"/>
    </source>
</evidence>
<protein>
    <recommendedName>
        <fullName evidence="2">Gag-Pol polyprotein</fullName>
    </recommendedName>
</protein>
<dbReference type="AlphaFoldDB" id="A0A6L2M9Y4"/>
<sequence length="159" mass="18121">MDDPGITMEEYIWLQTEISLRKGKVYNWETATYGNIRTPSVERPVPPSPTVQVPVVLAESSSEESSSGDVSLETSTQVIQPHNHLRKWSKDHPMDNVIGNPSCLVSTKKPLAIDALWCLYNYVLLKVKPKNVKTAMDEACWFKAMQEEIYEFDRLQYGN</sequence>